<feature type="compositionally biased region" description="Basic and acidic residues" evidence="5">
    <location>
        <begin position="1291"/>
        <end position="1300"/>
    </location>
</feature>
<feature type="compositionally biased region" description="Polar residues" evidence="5">
    <location>
        <begin position="417"/>
        <end position="431"/>
    </location>
</feature>
<keyword evidence="1" id="KW-0479">Metal-binding</keyword>
<feature type="compositionally biased region" description="Basic and acidic residues" evidence="5">
    <location>
        <begin position="564"/>
        <end position="610"/>
    </location>
</feature>
<dbReference type="SUPFAM" id="SSF144232">
    <property type="entry name" value="HIT/MYND zinc finger-like"/>
    <property type="match status" value="1"/>
</dbReference>
<feature type="compositionally biased region" description="Polar residues" evidence="5">
    <location>
        <begin position="1326"/>
        <end position="1340"/>
    </location>
</feature>
<dbReference type="Pfam" id="PF26649">
    <property type="entry name" value="Ajm-1"/>
    <property type="match status" value="1"/>
</dbReference>
<feature type="compositionally biased region" description="Polar residues" evidence="5">
    <location>
        <begin position="494"/>
        <end position="503"/>
    </location>
</feature>
<feature type="region of interest" description="Disordered" evidence="5">
    <location>
        <begin position="90"/>
        <end position="134"/>
    </location>
</feature>
<dbReference type="GO" id="GO:0005886">
    <property type="term" value="C:plasma membrane"/>
    <property type="evidence" value="ECO:0007669"/>
    <property type="project" value="TreeGrafter"/>
</dbReference>
<reference evidence="7" key="1">
    <citation type="submission" date="2020-10" db="EMBL/GenBank/DDBJ databases">
        <authorList>
            <person name="Kikuchi T."/>
        </authorList>
    </citation>
    <scope>NUCLEOTIDE SEQUENCE</scope>
    <source>
        <strain evidence="7">NKZ352</strain>
    </source>
</reference>
<dbReference type="Gene3D" id="6.10.140.2220">
    <property type="match status" value="1"/>
</dbReference>
<dbReference type="GO" id="GO:0045216">
    <property type="term" value="P:cell-cell junction organization"/>
    <property type="evidence" value="ECO:0007669"/>
    <property type="project" value="InterPro"/>
</dbReference>
<evidence type="ECO:0000256" key="5">
    <source>
        <dbReference type="SAM" id="MobiDB-lite"/>
    </source>
</evidence>
<dbReference type="Gene3D" id="2.170.270.10">
    <property type="entry name" value="SET domain"/>
    <property type="match status" value="1"/>
</dbReference>
<feature type="region of interest" description="Disordered" evidence="5">
    <location>
        <begin position="1370"/>
        <end position="1397"/>
    </location>
</feature>
<feature type="compositionally biased region" description="Basic and acidic residues" evidence="5">
    <location>
        <begin position="351"/>
        <end position="363"/>
    </location>
</feature>
<feature type="region of interest" description="Disordered" evidence="5">
    <location>
        <begin position="52"/>
        <end position="77"/>
    </location>
</feature>
<feature type="compositionally biased region" description="Basic and acidic residues" evidence="5">
    <location>
        <begin position="466"/>
        <end position="481"/>
    </location>
</feature>
<evidence type="ECO:0000256" key="3">
    <source>
        <dbReference type="ARBA" id="ARBA00022833"/>
    </source>
</evidence>
<feature type="region of interest" description="Disordered" evidence="5">
    <location>
        <begin position="215"/>
        <end position="235"/>
    </location>
</feature>
<feature type="region of interest" description="Disordered" evidence="5">
    <location>
        <begin position="1291"/>
        <end position="1350"/>
    </location>
</feature>
<evidence type="ECO:0000313" key="8">
    <source>
        <dbReference type="Proteomes" id="UP000835052"/>
    </source>
</evidence>
<evidence type="ECO:0000256" key="1">
    <source>
        <dbReference type="ARBA" id="ARBA00022723"/>
    </source>
</evidence>
<evidence type="ECO:0000256" key="2">
    <source>
        <dbReference type="ARBA" id="ARBA00022771"/>
    </source>
</evidence>
<sequence>MGIRRVQDGPRTSHPDSFHAFLTTAFSALLAASIMEQSSRGPPSVLALLQTDEMPSSCSEDEPSTSTAAPPLPSLLQSNLPTYLHTINEEESDDVRSASSLASPQTVVDRRNSDPFSQLSPFPDDDHYSNSEVEDTEVIVDEVRLSVSEPEVREGPLDLLKELAKIGKSSQKCVEENCQTTGACPVYTYTHTYTSSEEPSAMSAADADISGVPTTEEVQMQSPETSGAESQPEVTVTTEEVVVVEEVPVDTSKPEQLLLVPEMEATPLLAFPTVSMEHDDEEIKKHQDADRDQEEELVFNDERRKTVTMEDNASLHSASITLDTTREELQFNESVASNPIDETVLMHSFRSTKDEKDTERPRSPLDLPPPPTSLAPQPTVESAISASRIYQTPTVWKSAESPRLPTTLIGAQPPPSILSSRSPAPTYSYHSGVTGMSVPPTEAPPLPPPSPPPPPPAYLPTSSFPKSDHSSREDLLSEHATSRSTVREIPVQRAPSTAPSHSSVFDYRMPSSYHHTSDAPPSDEYYRREVMTRTIITRSTEALSQPPLGRSSPIDRYLQYGNDGRTREERTVDYKVTYHRDIEEEERRVREDQERRRQDEEDRRRREEENRLQWEQKEREALARLREQQLQHERQLEISILERERNEKERIDRDRNERKRLEMQRRAEWERLENERIALEEADLARKRLVEKERLEREKVEEERRTRERLEKERERLERERLENERRERERQERERIERERIERERIEIERIERIKRERIERERKEREKEKEEEDRLRKEREELERLERERRELEIREREALELQRREAEEHERQRLEDEAREMRRREEERREAELVAKVQQQAEEREMLRKRKEREEQERLDRIRREQQRIDMERVDAERRERERAEEERRERELFEASHRSKEMRERERLEDLERERLRQEEERRERDRREQERRAAAERERQRRLEEEKEQARLMELERAAAIRRAQRDAELERERERDELDRKARQIAEMERLENERRERERLEEEAALAKLRDQERRNREIRDRERREAAEREEARRKEDRRSRDKLDYLARERTEKEIFEAEKRRLLSEKEKLTQPAYYSREPAEYTTKVERQVIERIDRNLWVEDAPLYPTSQNAISYSLDSTNDENARDRIFNQNDLNRNGSSRSRYHRAKMDKARRDFYSSTQDSTDAVGDRFRKSNDDISVRARPDYRGPLLQKFHESGFKSAADSDGLAYRRVGPSPYSQEFERLLEETERKYAAYRNRMSQPSLYGTSRHWSTNYLDNADSRKVITTEIHNRAGSVVAYERDSRRDSPADNAHIRSRSADYLMDRKIREETEVPENQLQKSAVETSPPESRLSEHELRFRKSTEKLTVPDWYREHRTNTSNTTTTYRPYPPTAPQNETSDGITFPQGMFDKYRDEIEDLRRSRSSLHQLAEQPQRQGSQISIADQSRALPGYTVSDVPNEWKIQSSSRSRVVEVADTFVGTSKSTHDYGNFTTRYGGRVTIEEVLDSIFQRVAPTSRVIDTSYPMADDLYQGNLDNPSIYTNNFNVMHQVIKQPERAEHLLRDEELFVRCAQCHRTRELSAARLQFVSCKNCYTYYCSRECRANNWAQHAVRCSFARINTLCKDVRVDEEAQAFMSKVAREGFANSGRGSVNIRLNSPQLAQAYVSHGWRALAAVPLNQLLYYYTIAALVQEKKEPSLIALCRRYEPREKFILSVSIIADIEQCPETPPPETRDLSAPVSAAALLSPPYYQPVPIALFTESLVPSDV</sequence>
<feature type="compositionally biased region" description="Low complexity" evidence="5">
    <location>
        <begin position="1370"/>
        <end position="1379"/>
    </location>
</feature>
<dbReference type="EMBL" id="CAJGYM010000010">
    <property type="protein sequence ID" value="CAD6189258.1"/>
    <property type="molecule type" value="Genomic_DNA"/>
</dbReference>
<keyword evidence="3" id="KW-0862">Zinc</keyword>
<feature type="compositionally biased region" description="Low complexity" evidence="5">
    <location>
        <begin position="64"/>
        <end position="77"/>
    </location>
</feature>
<dbReference type="OrthoDB" id="6431454at2759"/>
<evidence type="ECO:0000313" key="7">
    <source>
        <dbReference type="EMBL" id="CAD6189258.1"/>
    </source>
</evidence>
<keyword evidence="2 4" id="KW-0863">Zinc-finger</keyword>
<proteinExistence type="predicted"/>
<feature type="region of interest" description="Disordered" evidence="5">
    <location>
        <begin position="878"/>
        <end position="912"/>
    </location>
</feature>
<feature type="compositionally biased region" description="Polar residues" evidence="5">
    <location>
        <begin position="215"/>
        <end position="229"/>
    </location>
</feature>
<feature type="compositionally biased region" description="Polar residues" evidence="5">
    <location>
        <begin position="534"/>
        <end position="543"/>
    </location>
</feature>
<feature type="compositionally biased region" description="Basic and acidic residues" evidence="5">
    <location>
        <begin position="1314"/>
        <end position="1323"/>
    </location>
</feature>
<dbReference type="Proteomes" id="UP000835052">
    <property type="component" value="Unassembled WGS sequence"/>
</dbReference>
<dbReference type="InterPro" id="IPR058586">
    <property type="entry name" value="Ajm-1"/>
</dbReference>
<dbReference type="PANTHER" id="PTHR21517">
    <property type="entry name" value="APICAL JUNCTION COMPONENT 1 HOMOLOG"/>
    <property type="match status" value="1"/>
</dbReference>
<feature type="region of interest" description="Disordered" evidence="5">
    <location>
        <begin position="827"/>
        <end position="862"/>
    </location>
</feature>
<feature type="compositionally biased region" description="Basic and acidic residues" evidence="5">
    <location>
        <begin position="1015"/>
        <end position="1045"/>
    </location>
</feature>
<feature type="compositionally biased region" description="Basic and acidic residues" evidence="5">
    <location>
        <begin position="968"/>
        <end position="1009"/>
    </location>
</feature>
<keyword evidence="8" id="KW-1185">Reference proteome</keyword>
<feature type="region of interest" description="Disordered" evidence="5">
    <location>
        <begin position="349"/>
        <end position="610"/>
    </location>
</feature>
<comment type="caution">
    <text evidence="7">The sequence shown here is derived from an EMBL/GenBank/DDBJ whole genome shotgun (WGS) entry which is preliminary data.</text>
</comment>
<feature type="domain" description="MYND-type" evidence="6">
    <location>
        <begin position="1562"/>
        <end position="1605"/>
    </location>
</feature>
<protein>
    <recommendedName>
        <fullName evidence="6">MYND-type domain-containing protein</fullName>
    </recommendedName>
</protein>
<feature type="compositionally biased region" description="Pro residues" evidence="5">
    <location>
        <begin position="441"/>
        <end position="458"/>
    </location>
</feature>
<name>A0A8S1H392_9PELO</name>
<organism evidence="7 8">
    <name type="scientific">Caenorhabditis auriculariae</name>
    <dbReference type="NCBI Taxonomy" id="2777116"/>
    <lineage>
        <taxon>Eukaryota</taxon>
        <taxon>Metazoa</taxon>
        <taxon>Ecdysozoa</taxon>
        <taxon>Nematoda</taxon>
        <taxon>Chromadorea</taxon>
        <taxon>Rhabditida</taxon>
        <taxon>Rhabditina</taxon>
        <taxon>Rhabditomorpha</taxon>
        <taxon>Rhabditoidea</taxon>
        <taxon>Rhabditidae</taxon>
        <taxon>Peloderinae</taxon>
        <taxon>Caenorhabditis</taxon>
    </lineage>
</organism>
<dbReference type="InterPro" id="IPR046341">
    <property type="entry name" value="SET_dom_sf"/>
</dbReference>
<feature type="compositionally biased region" description="Basic and acidic residues" evidence="5">
    <location>
        <begin position="827"/>
        <end position="836"/>
    </location>
</feature>
<accession>A0A8S1H392</accession>
<dbReference type="PROSITE" id="PS50865">
    <property type="entry name" value="ZF_MYND_2"/>
    <property type="match status" value="1"/>
</dbReference>
<dbReference type="Pfam" id="PF01753">
    <property type="entry name" value="zf-MYND"/>
    <property type="match status" value="1"/>
</dbReference>
<dbReference type="GO" id="GO:0043296">
    <property type="term" value="C:apical junction complex"/>
    <property type="evidence" value="ECO:0007669"/>
    <property type="project" value="TreeGrafter"/>
</dbReference>
<feature type="compositionally biased region" description="Basic and acidic residues" evidence="5">
    <location>
        <begin position="844"/>
        <end position="862"/>
    </location>
</feature>
<gene>
    <name evidence="7" type="ORF">CAUJ_LOCUS5177</name>
</gene>
<evidence type="ECO:0000259" key="6">
    <source>
        <dbReference type="PROSITE" id="PS50865"/>
    </source>
</evidence>
<evidence type="ECO:0000256" key="4">
    <source>
        <dbReference type="PROSITE-ProRule" id="PRU00134"/>
    </source>
</evidence>
<dbReference type="InterPro" id="IPR002893">
    <property type="entry name" value="Znf_MYND"/>
</dbReference>
<feature type="compositionally biased region" description="Polar residues" evidence="5">
    <location>
        <begin position="97"/>
        <end position="106"/>
    </location>
</feature>
<dbReference type="GO" id="GO:0008270">
    <property type="term" value="F:zinc ion binding"/>
    <property type="evidence" value="ECO:0007669"/>
    <property type="project" value="UniProtKB-KW"/>
</dbReference>
<feature type="region of interest" description="Disordered" evidence="5">
    <location>
        <begin position="696"/>
        <end position="736"/>
    </location>
</feature>
<feature type="region of interest" description="Disordered" evidence="5">
    <location>
        <begin position="968"/>
        <end position="1045"/>
    </location>
</feature>
<feature type="compositionally biased region" description="Polar residues" evidence="5">
    <location>
        <begin position="380"/>
        <end position="395"/>
    </location>
</feature>
<dbReference type="PANTHER" id="PTHR21517:SF3">
    <property type="entry name" value="APICAL JUNCTION COMPONENT 1 HOMOLOG"/>
    <property type="match status" value="1"/>
</dbReference>
<dbReference type="InterPro" id="IPR038825">
    <property type="entry name" value="Apical_junction"/>
</dbReference>